<reference evidence="3 4" key="1">
    <citation type="submission" date="2012-12" db="EMBL/GenBank/DDBJ databases">
        <title>Genome assembly of Fulvivirga imtechensis AK7.</title>
        <authorList>
            <person name="Nupur N."/>
            <person name="Khatri I."/>
            <person name="Kumar R."/>
            <person name="Subramanian S."/>
            <person name="Pinnaka A."/>
        </authorList>
    </citation>
    <scope>NUCLEOTIDE SEQUENCE [LARGE SCALE GENOMIC DNA]</scope>
    <source>
        <strain evidence="3 4">AK7</strain>
    </source>
</reference>
<feature type="coiled-coil region" evidence="1">
    <location>
        <begin position="296"/>
        <end position="333"/>
    </location>
</feature>
<organism evidence="3 4">
    <name type="scientific">Fulvivirga imtechensis AK7</name>
    <dbReference type="NCBI Taxonomy" id="1237149"/>
    <lineage>
        <taxon>Bacteria</taxon>
        <taxon>Pseudomonadati</taxon>
        <taxon>Bacteroidota</taxon>
        <taxon>Cytophagia</taxon>
        <taxon>Cytophagales</taxon>
        <taxon>Fulvivirgaceae</taxon>
        <taxon>Fulvivirga</taxon>
    </lineage>
</organism>
<evidence type="ECO:0000313" key="3">
    <source>
        <dbReference type="EMBL" id="ELR70055.1"/>
    </source>
</evidence>
<feature type="transmembrane region" description="Helical" evidence="2">
    <location>
        <begin position="131"/>
        <end position="150"/>
    </location>
</feature>
<dbReference type="RefSeq" id="WP_009581542.1">
    <property type="nucleotide sequence ID" value="NZ_AMZN01000059.1"/>
</dbReference>
<comment type="caution">
    <text evidence="3">The sequence shown here is derived from an EMBL/GenBank/DDBJ whole genome shotgun (WGS) entry which is preliminary data.</text>
</comment>
<protein>
    <submittedName>
        <fullName evidence="3">Uncharacterized protein</fullName>
    </submittedName>
</protein>
<proteinExistence type="predicted"/>
<feature type="coiled-coil region" evidence="1">
    <location>
        <begin position="70"/>
        <end position="113"/>
    </location>
</feature>
<keyword evidence="2" id="KW-0472">Membrane</keyword>
<evidence type="ECO:0000313" key="4">
    <source>
        <dbReference type="Proteomes" id="UP000011135"/>
    </source>
</evidence>
<feature type="transmembrane region" description="Helical" evidence="2">
    <location>
        <begin position="220"/>
        <end position="243"/>
    </location>
</feature>
<feature type="transmembrane region" description="Helical" evidence="2">
    <location>
        <begin position="190"/>
        <end position="208"/>
    </location>
</feature>
<accession>L8JMK8</accession>
<name>L8JMK8_9BACT</name>
<dbReference type="EMBL" id="AMZN01000059">
    <property type="protein sequence ID" value="ELR70055.1"/>
    <property type="molecule type" value="Genomic_DNA"/>
</dbReference>
<keyword evidence="1" id="KW-0175">Coiled coil</keyword>
<dbReference type="OrthoDB" id="635705at2"/>
<feature type="transmembrane region" description="Helical" evidence="2">
    <location>
        <begin position="263"/>
        <end position="283"/>
    </location>
</feature>
<keyword evidence="2" id="KW-0812">Transmembrane</keyword>
<dbReference type="AlphaFoldDB" id="L8JMK8"/>
<keyword evidence="2" id="KW-1133">Transmembrane helix</keyword>
<dbReference type="STRING" id="1237149.C900_04115"/>
<evidence type="ECO:0000256" key="2">
    <source>
        <dbReference type="SAM" id="Phobius"/>
    </source>
</evidence>
<dbReference type="eggNOG" id="COG1175">
    <property type="taxonomic scope" value="Bacteria"/>
</dbReference>
<keyword evidence="4" id="KW-1185">Reference proteome</keyword>
<evidence type="ECO:0000256" key="1">
    <source>
        <dbReference type="SAM" id="Coils"/>
    </source>
</evidence>
<sequence length="393" mass="45664">MNQFNSTDTKERVAHQVQRVSLYDFGYEQSGTYKGDPDMYLTYLNRILNGDLVEPAYKGFSDDEKIERVSKIKELEAEQATKEAQNQKIEEEIKEKESQVDEYQKEILAIRQSRAQDSEKLKTETFSPVKFTINAFLLIMLSVYLFFFYISAAYKALYVDFEGIAENIASGIGVGSIMPGAYELAEALQYNYLLLLVPFVFYAFGWAFHILLELKHKAKFVFLSLLIAVTFAVDFLLALIIHGNTESAKELMGLPTIHWSQSSTFYIILFLGFLVYIIWSILFDSMLREWDKRQVTYNLKKIIRHLERDINELRKKLHNIDSIKEQITDYREDVSVIMYGSLKKYLDQFSSGWLAYLSPANLKDTKQTCLTLKKEFEDKHKIKSGTVKVISRR</sequence>
<gene>
    <name evidence="3" type="ORF">C900_04115</name>
</gene>
<dbReference type="Proteomes" id="UP000011135">
    <property type="component" value="Unassembled WGS sequence"/>
</dbReference>